<dbReference type="Proteomes" id="UP000256971">
    <property type="component" value="Chromosome"/>
</dbReference>
<feature type="transmembrane region" description="Helical" evidence="6">
    <location>
        <begin position="250"/>
        <end position="270"/>
    </location>
</feature>
<evidence type="ECO:0000256" key="5">
    <source>
        <dbReference type="ARBA" id="ARBA00023136"/>
    </source>
</evidence>
<feature type="transmembrane region" description="Helical" evidence="6">
    <location>
        <begin position="621"/>
        <end position="638"/>
    </location>
</feature>
<keyword evidence="9" id="KW-1185">Reference proteome</keyword>
<keyword evidence="3 6" id="KW-0812">Transmembrane</keyword>
<evidence type="ECO:0000256" key="1">
    <source>
        <dbReference type="ARBA" id="ARBA00004651"/>
    </source>
</evidence>
<feature type="transmembrane region" description="Helical" evidence="6">
    <location>
        <begin position="421"/>
        <end position="440"/>
    </location>
</feature>
<feature type="transmembrane region" description="Helical" evidence="6">
    <location>
        <begin position="678"/>
        <end position="696"/>
    </location>
</feature>
<gene>
    <name evidence="8" type="ORF">DY252_12505</name>
</gene>
<feature type="transmembrane region" description="Helical" evidence="6">
    <location>
        <begin position="365"/>
        <end position="387"/>
    </location>
</feature>
<feature type="transmembrane region" description="Helical" evidence="6">
    <location>
        <begin position="708"/>
        <end position="729"/>
    </location>
</feature>
<dbReference type="PANTHER" id="PTHR33406">
    <property type="entry name" value="MEMBRANE PROTEIN MJ1562-RELATED"/>
    <property type="match status" value="1"/>
</dbReference>
<dbReference type="InterPro" id="IPR004869">
    <property type="entry name" value="MMPL_dom"/>
</dbReference>
<keyword evidence="5 6" id="KW-0472">Membrane</keyword>
<reference evidence="8 9" key="1">
    <citation type="submission" date="2018-08" db="EMBL/GenBank/DDBJ databases">
        <title>Complete genome sequence of type strain Thalassospira indica MCCC 1A01103T, isolated from isolated from deep seawater of the Indian Ocean.</title>
        <authorList>
            <person name="Liu Y."/>
        </authorList>
    </citation>
    <scope>NUCLEOTIDE SEQUENCE [LARGE SCALE GENOMIC DNA]</scope>
    <source>
        <strain evidence="8 9">PB8BT</strain>
    </source>
</reference>
<name>A0ABM6XZ09_9PROT</name>
<dbReference type="PANTHER" id="PTHR33406:SF13">
    <property type="entry name" value="MEMBRANE PROTEIN YDFJ"/>
    <property type="match status" value="1"/>
</dbReference>
<accession>A0ABM6XZ09</accession>
<protein>
    <recommendedName>
        <fullName evidence="7">Membrane transport protein MMPL domain-containing protein</fullName>
    </recommendedName>
</protein>
<proteinExistence type="predicted"/>
<dbReference type="SUPFAM" id="SSF82866">
    <property type="entry name" value="Multidrug efflux transporter AcrB transmembrane domain"/>
    <property type="match status" value="2"/>
</dbReference>
<evidence type="ECO:0000256" key="4">
    <source>
        <dbReference type="ARBA" id="ARBA00022989"/>
    </source>
</evidence>
<keyword evidence="4 6" id="KW-1133">Transmembrane helix</keyword>
<dbReference type="RefSeq" id="WP_064789208.1">
    <property type="nucleotide sequence ID" value="NZ_CP031555.1"/>
</dbReference>
<evidence type="ECO:0000256" key="3">
    <source>
        <dbReference type="ARBA" id="ARBA00022692"/>
    </source>
</evidence>
<feature type="transmembrane region" description="Helical" evidence="6">
    <location>
        <begin position="735"/>
        <end position="755"/>
    </location>
</feature>
<evidence type="ECO:0000313" key="9">
    <source>
        <dbReference type="Proteomes" id="UP000256971"/>
    </source>
</evidence>
<dbReference type="EMBL" id="CP031555">
    <property type="protein sequence ID" value="AXO14947.1"/>
    <property type="molecule type" value="Genomic_DNA"/>
</dbReference>
<evidence type="ECO:0000256" key="2">
    <source>
        <dbReference type="ARBA" id="ARBA00022475"/>
    </source>
</evidence>
<feature type="transmembrane region" description="Helical" evidence="6">
    <location>
        <begin position="303"/>
        <end position="326"/>
    </location>
</feature>
<feature type="transmembrane region" description="Helical" evidence="6">
    <location>
        <begin position="275"/>
        <end position="297"/>
    </location>
</feature>
<dbReference type="Pfam" id="PF03176">
    <property type="entry name" value="MMPL"/>
    <property type="match status" value="1"/>
</dbReference>
<dbReference type="InterPro" id="IPR050545">
    <property type="entry name" value="Mycobact_MmpL"/>
</dbReference>
<organism evidence="8 9">
    <name type="scientific">Thalassospira indica</name>
    <dbReference type="NCBI Taxonomy" id="1891279"/>
    <lineage>
        <taxon>Bacteria</taxon>
        <taxon>Pseudomonadati</taxon>
        <taxon>Pseudomonadota</taxon>
        <taxon>Alphaproteobacteria</taxon>
        <taxon>Rhodospirillales</taxon>
        <taxon>Thalassospiraceae</taxon>
        <taxon>Thalassospira</taxon>
    </lineage>
</organism>
<evidence type="ECO:0000256" key="6">
    <source>
        <dbReference type="SAM" id="Phobius"/>
    </source>
</evidence>
<keyword evidence="2" id="KW-1003">Cell membrane</keyword>
<feature type="transmembrane region" description="Helical" evidence="6">
    <location>
        <begin position="338"/>
        <end position="359"/>
    </location>
</feature>
<evidence type="ECO:0000313" key="8">
    <source>
        <dbReference type="EMBL" id="AXO14947.1"/>
    </source>
</evidence>
<feature type="transmembrane region" description="Helical" evidence="6">
    <location>
        <begin position="650"/>
        <end position="672"/>
    </location>
</feature>
<sequence length="767" mass="81965">MRSAFIWIICLVVMASFSVWQFATDRTELDADFLSLIGQEQESNQDGVSDIDAVRALLRENGRQAILMLSHTDRDQLEALAEQLKTEISQIDGTENVTLPGQNAGRLDDVRSLYGPYASGMLSDSDRTALANGQADLLYQRTLQQLYSPASSFTSTTLKQDPFLLMPEYLNGLATKLGPGNDIVTKNDRIYLPLIVSLQSDQSGSHANNWVDQINRIIGNAHQNAPELKIFKTGQIFFAVNEAATAKSDVQTIALIATLGIAIMIGLTFFSVLPLIGAIVVVGSGLIAGTTALTAFFGTIHAIALVFGATMIGISIDYALHFLVVPTGKTGSDDRFKAIRSGLGLGLLTSVIGFIALGLSPTSLLLQIAIYSIAGLLSAYCSVKFLLPLFPAREVRTNSPIAVIHNNLMGALSYLVVSARLRLIVAGILIAALPLTAYLVPGHDDIRALGQSNPTLVSDARTISETLGLGGSPAFIRIDGDSAAKRLETSEAVRKAISPLIADGKIQGAMALSDFVPSIARQKANRELVRNNLYQPFAPALAEVLQISISTPDLDAPYLMPDQVSNTLPEVKTLQAGASDIIRLRGVSDSDAVAKVLKPFDNARLISPTETISTQFAEYRYWAYIALGSVLLIALFLASLRYGVQKGIRIFSAPAGAILFALLVGTVLGVSISFFTTMAMFLVFAIGADYVLFLSEGNEGEHTSNTQLAVFLSLISSVLAFGLLATSSVPLVSDIGTVIAIGLVGAWFLAFWMTAPNKLTTKTGRGN</sequence>
<feature type="domain" description="Membrane transport protein MMPL" evidence="7">
    <location>
        <begin position="181"/>
        <end position="320"/>
    </location>
</feature>
<comment type="subcellular location">
    <subcellularLocation>
        <location evidence="1">Cell membrane</location>
        <topology evidence="1">Multi-pass membrane protein</topology>
    </subcellularLocation>
</comment>
<evidence type="ECO:0000259" key="7">
    <source>
        <dbReference type="Pfam" id="PF03176"/>
    </source>
</evidence>